<dbReference type="GO" id="GO:0016020">
    <property type="term" value="C:membrane"/>
    <property type="evidence" value="ECO:0007669"/>
    <property type="project" value="InterPro"/>
</dbReference>
<evidence type="ECO:0000313" key="3">
    <source>
        <dbReference type="Proteomes" id="UP000224006"/>
    </source>
</evidence>
<comment type="caution">
    <text evidence="2">The sequence shown here is derived from an EMBL/GenBank/DDBJ whole genome shotgun (WGS) entry which is preliminary data.</text>
</comment>
<dbReference type="SUPFAM" id="SSF74877">
    <property type="entry name" value="Major surface antigen p30, SAG1"/>
    <property type="match status" value="2"/>
</dbReference>
<dbReference type="PRINTS" id="PR01801">
    <property type="entry name" value="SURFCEANTIGN"/>
</dbReference>
<proteinExistence type="predicted"/>
<sequence>MASGGCSASLAASGTTKGKKQWKDSSFPLAKLVPLSILASLVICFGFQSFSTVRAVTAQTVTTDCVPEDNKTTCSCEEQGVKESGKQLSAILSKDRSVLTVDCKGALKFAPKVAADNRVCSAQEDLPACTLSLHKLLAGNSPDVNWTECETNGKTKGECKSLSIPQERLPFTDQQFAVGCVSADNQKKCRVAVTMKARASLTEGQTVTCAYGAGSNQLHQTVKLNPTHNSFTLVCGEKGEVFPQKYDETFCTSEPKGNEEACSGNYQSVLPGYEKDWWKEDKKARSFTFSIPVDQFPREPTKIIVGCQHSEKSSTDQESDEEVPAPTACSVDVTIESRASALSAAIIGELSLLWGVSAVAFFTCTY</sequence>
<dbReference type="InterPro" id="IPR007226">
    <property type="entry name" value="SRS_dom"/>
</dbReference>
<accession>A0A2A9MKX1</accession>
<dbReference type="AlphaFoldDB" id="A0A2A9MKX1"/>
<name>A0A2A9MKX1_BESBE</name>
<dbReference type="Proteomes" id="UP000224006">
    <property type="component" value="Chromosome IV"/>
</dbReference>
<dbReference type="EMBL" id="NWUJ01000004">
    <property type="protein sequence ID" value="PFH36082.1"/>
    <property type="molecule type" value="Genomic_DNA"/>
</dbReference>
<dbReference type="InterPro" id="IPR036755">
    <property type="entry name" value="SRS_dom_sf"/>
</dbReference>
<dbReference type="RefSeq" id="XP_029220091.1">
    <property type="nucleotide sequence ID" value="XM_029364168.1"/>
</dbReference>
<keyword evidence="3" id="KW-1185">Reference proteome</keyword>
<protein>
    <submittedName>
        <fullName evidence="2">SAG-related sequence</fullName>
    </submittedName>
</protein>
<dbReference type="Pfam" id="PF04092">
    <property type="entry name" value="SAG"/>
    <property type="match status" value="2"/>
</dbReference>
<evidence type="ECO:0000313" key="2">
    <source>
        <dbReference type="EMBL" id="PFH36082.1"/>
    </source>
</evidence>
<gene>
    <name evidence="2" type="ORF">BESB_057330</name>
</gene>
<dbReference type="Gene3D" id="2.60.40.1320">
    <property type="entry name" value="SRS domain"/>
    <property type="match status" value="2"/>
</dbReference>
<dbReference type="VEuPathDB" id="ToxoDB:BESB_057330"/>
<evidence type="ECO:0000259" key="1">
    <source>
        <dbReference type="Pfam" id="PF04092"/>
    </source>
</evidence>
<dbReference type="InterPro" id="IPR028352">
    <property type="entry name" value="Surface_antig_SAG1"/>
</dbReference>
<organism evidence="2 3">
    <name type="scientific">Besnoitia besnoiti</name>
    <name type="common">Apicomplexan protozoan</name>
    <dbReference type="NCBI Taxonomy" id="94643"/>
    <lineage>
        <taxon>Eukaryota</taxon>
        <taxon>Sar</taxon>
        <taxon>Alveolata</taxon>
        <taxon>Apicomplexa</taxon>
        <taxon>Conoidasida</taxon>
        <taxon>Coccidia</taxon>
        <taxon>Eucoccidiorida</taxon>
        <taxon>Eimeriorina</taxon>
        <taxon>Sarcocystidae</taxon>
        <taxon>Besnoitia</taxon>
    </lineage>
</organism>
<dbReference type="KEGG" id="bbes:BESB_057330"/>
<reference evidence="2 3" key="1">
    <citation type="submission" date="2017-09" db="EMBL/GenBank/DDBJ databases">
        <title>Genome sequencing of Besnoitia besnoiti strain Bb-Ger1.</title>
        <authorList>
            <person name="Schares G."/>
            <person name="Venepally P."/>
            <person name="Lorenzi H.A."/>
        </authorList>
    </citation>
    <scope>NUCLEOTIDE SEQUENCE [LARGE SCALE GENOMIC DNA]</scope>
    <source>
        <strain evidence="2 3">Bb-Ger1</strain>
    </source>
</reference>
<dbReference type="GeneID" id="40310662"/>
<feature type="domain" description="SRS" evidence="1">
    <location>
        <begin position="70"/>
        <end position="194"/>
    </location>
</feature>
<feature type="domain" description="SRS" evidence="1">
    <location>
        <begin position="205"/>
        <end position="335"/>
    </location>
</feature>
<dbReference type="OrthoDB" id="10693409at2759"/>